<keyword evidence="7" id="KW-0689">Ribosomal protein</keyword>
<gene>
    <name evidence="7" type="ORF">SAMN02745724_03435</name>
</gene>
<dbReference type="Proteomes" id="UP000198862">
    <property type="component" value="Unassembled WGS sequence"/>
</dbReference>
<evidence type="ECO:0000313" key="7">
    <source>
        <dbReference type="EMBL" id="SFD08573.1"/>
    </source>
</evidence>
<dbReference type="STRING" id="1123010.SAMN02745724_03435"/>
<dbReference type="GO" id="GO:0016706">
    <property type="term" value="F:2-oxoglutarate-dependent dioxygenase activity"/>
    <property type="evidence" value="ECO:0007669"/>
    <property type="project" value="TreeGrafter"/>
</dbReference>
<sequence length="379" mass="43555">MLQLNLNQLTPADFLALYWQKQPLVIRQGFKDFQDFLTPNELAGLACDDLVESRIVYQKNDNWHAEFGPFETYERLGKSGWSLLVQAVNNWVPEISNLVDCFDFIPRWRFDDVMVSYATPGGGVGPHIDLYDVFICQGSGRRRWRVGDKGEHQEFAAHPALLHTEAFDSIIDVELLPGDILYIPPRFPHEGVTIEESMSFSVGYRTSSAKEMHSALADHLIDKELASDQIEDPDRKLNICSGVIDNTDFSLIKNQLFNTLDDNLISEFSGCYLTQSKCELDLPEEIFSFDTVYLFENIQQKELIRLGGLRCLYFERSVSQGVFYINGEQIKLAPEFSSIIYLLCDHHSLSLDMLNPILNNEYLTDLLLDWINLGYWYFD</sequence>
<keyword evidence="2" id="KW-0479">Metal-binding</keyword>
<evidence type="ECO:0000256" key="5">
    <source>
        <dbReference type="ARBA" id="ARBA00023004"/>
    </source>
</evidence>
<dbReference type="GO" id="GO:0005840">
    <property type="term" value="C:ribosome"/>
    <property type="evidence" value="ECO:0007669"/>
    <property type="project" value="UniProtKB-KW"/>
</dbReference>
<dbReference type="InterPro" id="IPR039994">
    <property type="entry name" value="NO66-like"/>
</dbReference>
<proteinExistence type="predicted"/>
<keyword evidence="5" id="KW-0408">Iron</keyword>
<evidence type="ECO:0000256" key="2">
    <source>
        <dbReference type="ARBA" id="ARBA00022723"/>
    </source>
</evidence>
<dbReference type="EMBL" id="FOLO01000031">
    <property type="protein sequence ID" value="SFD08573.1"/>
    <property type="molecule type" value="Genomic_DNA"/>
</dbReference>
<organism evidence="7 8">
    <name type="scientific">Pseudoalteromonas denitrificans DSM 6059</name>
    <dbReference type="NCBI Taxonomy" id="1123010"/>
    <lineage>
        <taxon>Bacteria</taxon>
        <taxon>Pseudomonadati</taxon>
        <taxon>Pseudomonadota</taxon>
        <taxon>Gammaproteobacteria</taxon>
        <taxon>Alteromonadales</taxon>
        <taxon>Pseudoalteromonadaceae</taxon>
        <taxon>Pseudoalteromonas</taxon>
    </lineage>
</organism>
<name>A0A1I1PNL1_9GAMM</name>
<dbReference type="InterPro" id="IPR003347">
    <property type="entry name" value="JmjC_dom"/>
</dbReference>
<dbReference type="PROSITE" id="PS51184">
    <property type="entry name" value="JMJC"/>
    <property type="match status" value="1"/>
</dbReference>
<protein>
    <submittedName>
        <fullName evidence="7">50S ribosomal protein L16 3-hydroxylase</fullName>
    </submittedName>
</protein>
<evidence type="ECO:0000256" key="1">
    <source>
        <dbReference type="ARBA" id="ARBA00001954"/>
    </source>
</evidence>
<dbReference type="GO" id="GO:0046872">
    <property type="term" value="F:metal ion binding"/>
    <property type="evidence" value="ECO:0007669"/>
    <property type="project" value="UniProtKB-KW"/>
</dbReference>
<evidence type="ECO:0000256" key="4">
    <source>
        <dbReference type="ARBA" id="ARBA00023002"/>
    </source>
</evidence>
<accession>A0A1I1PNL1</accession>
<dbReference type="RefSeq" id="WP_091987088.1">
    <property type="nucleotide sequence ID" value="NZ_FOLO01000031.1"/>
</dbReference>
<keyword evidence="4" id="KW-0560">Oxidoreductase</keyword>
<dbReference type="SMART" id="SM00558">
    <property type="entry name" value="JmjC"/>
    <property type="match status" value="1"/>
</dbReference>
<dbReference type="PANTHER" id="PTHR13096">
    <property type="entry name" value="MINA53 MYC INDUCED NUCLEAR ANTIGEN"/>
    <property type="match status" value="1"/>
</dbReference>
<dbReference type="OrthoDB" id="9764016at2"/>
<keyword evidence="7" id="KW-0687">Ribonucleoprotein</keyword>
<dbReference type="Pfam" id="PF20514">
    <property type="entry name" value="WHD_ROXA"/>
    <property type="match status" value="1"/>
</dbReference>
<dbReference type="PANTHER" id="PTHR13096:SF8">
    <property type="entry name" value="RIBOSOMAL OXYGENASE 1"/>
    <property type="match status" value="1"/>
</dbReference>
<dbReference type="AlphaFoldDB" id="A0A1I1PNL1"/>
<evidence type="ECO:0000313" key="8">
    <source>
        <dbReference type="Proteomes" id="UP000198862"/>
    </source>
</evidence>
<dbReference type="Gene3D" id="2.60.120.650">
    <property type="entry name" value="Cupin"/>
    <property type="match status" value="1"/>
</dbReference>
<evidence type="ECO:0000259" key="6">
    <source>
        <dbReference type="PROSITE" id="PS51184"/>
    </source>
</evidence>
<comment type="cofactor">
    <cofactor evidence="1">
        <name>Fe(2+)</name>
        <dbReference type="ChEBI" id="CHEBI:29033"/>
    </cofactor>
</comment>
<evidence type="ECO:0000256" key="3">
    <source>
        <dbReference type="ARBA" id="ARBA00022964"/>
    </source>
</evidence>
<keyword evidence="8" id="KW-1185">Reference proteome</keyword>
<dbReference type="SUPFAM" id="SSF51197">
    <property type="entry name" value="Clavaminate synthase-like"/>
    <property type="match status" value="1"/>
</dbReference>
<keyword evidence="3" id="KW-0223">Dioxygenase</keyword>
<dbReference type="InterPro" id="IPR046799">
    <property type="entry name" value="ROXA-like_wH"/>
</dbReference>
<reference evidence="7 8" key="1">
    <citation type="submission" date="2016-10" db="EMBL/GenBank/DDBJ databases">
        <authorList>
            <person name="de Groot N.N."/>
        </authorList>
    </citation>
    <scope>NUCLEOTIDE SEQUENCE [LARGE SCALE GENOMIC DNA]</scope>
    <source>
        <strain evidence="7 8">DSM 6059</strain>
    </source>
</reference>
<feature type="domain" description="JmjC" evidence="6">
    <location>
        <begin position="94"/>
        <end position="221"/>
    </location>
</feature>
<dbReference type="Gene3D" id="3.40.366.30">
    <property type="entry name" value="50S ribosomal protein L16 arginine hydroxylase, Chain A, Domain 2"/>
    <property type="match status" value="1"/>
</dbReference>
<dbReference type="Pfam" id="PF08007">
    <property type="entry name" value="JmjC_2"/>
    <property type="match status" value="1"/>
</dbReference>